<evidence type="ECO:0000256" key="2">
    <source>
        <dbReference type="ARBA" id="ARBA00022692"/>
    </source>
</evidence>
<evidence type="ECO:0000256" key="4">
    <source>
        <dbReference type="ARBA" id="ARBA00023136"/>
    </source>
</evidence>
<reference evidence="6" key="1">
    <citation type="submission" date="2016-11" db="UniProtKB">
        <authorList>
            <consortium name="WormBaseParasite"/>
        </authorList>
    </citation>
    <scope>IDENTIFICATION</scope>
</reference>
<dbReference type="GO" id="GO:0071709">
    <property type="term" value="P:membrane assembly"/>
    <property type="evidence" value="ECO:0007669"/>
    <property type="project" value="TreeGrafter"/>
</dbReference>
<dbReference type="PROSITE" id="PS50922">
    <property type="entry name" value="TLC"/>
    <property type="match status" value="1"/>
</dbReference>
<evidence type="ECO:0000313" key="5">
    <source>
        <dbReference type="Proteomes" id="UP000095280"/>
    </source>
</evidence>
<dbReference type="AlphaFoldDB" id="A0A1I8JCR1"/>
<accession>A0A1I8JCR1</accession>
<sequence>MVSDSITSVFPNNTDVVSVQGGYGVMIGTIIFFNILNRIVSYIGVPVAVVKHAVNKEEEAWKWKNLLLSWIHAFIVGLWDILCFYYYPEIWQDLITHITPFTYYMVAVSTGYFMYDFGDLIVQKKVLEMWQLTLHHIAVTSMFFYNLTTRRCVAYNVVALMAEINSFFLHSRKLMQMQQFKFSSPIYRANALVNLVTFLFCRGFGLGRITYGMIVEGHRVDSVYFYTLTGSMFIMNMINPGLFIILLKNDFLRKDYHSKATKKQLRGSGESVKPVQNGLHPTESTDSLPGYSKLLAEGSIDAHKID</sequence>
<dbReference type="GO" id="GO:0097035">
    <property type="term" value="P:regulation of membrane lipid distribution"/>
    <property type="evidence" value="ECO:0007669"/>
    <property type="project" value="TreeGrafter"/>
</dbReference>
<dbReference type="OrthoDB" id="10266980at2759"/>
<dbReference type="WBParaSite" id="maker-uti_cns_0046653-snap-gene-1.5-mRNA-1">
    <property type="protein sequence ID" value="maker-uti_cns_0046653-snap-gene-1.5-mRNA-1"/>
    <property type="gene ID" value="maker-uti_cns_0046653-snap-gene-1.5"/>
</dbReference>
<evidence type="ECO:0000256" key="3">
    <source>
        <dbReference type="ARBA" id="ARBA00022989"/>
    </source>
</evidence>
<dbReference type="GO" id="GO:0005886">
    <property type="term" value="C:plasma membrane"/>
    <property type="evidence" value="ECO:0007669"/>
    <property type="project" value="TreeGrafter"/>
</dbReference>
<name>A0A1I8JCR1_9PLAT</name>
<keyword evidence="5" id="KW-1185">Reference proteome</keyword>
<dbReference type="Proteomes" id="UP000095280">
    <property type="component" value="Unplaced"/>
</dbReference>
<keyword evidence="2" id="KW-0812">Transmembrane</keyword>
<protein>
    <submittedName>
        <fullName evidence="6">TLC domain-containing protein</fullName>
    </submittedName>
</protein>
<dbReference type="InterPro" id="IPR050846">
    <property type="entry name" value="TLCD"/>
</dbReference>
<dbReference type="InterPro" id="IPR006634">
    <property type="entry name" value="TLC-dom"/>
</dbReference>
<dbReference type="GO" id="GO:0055091">
    <property type="term" value="P:phospholipid homeostasis"/>
    <property type="evidence" value="ECO:0007669"/>
    <property type="project" value="TreeGrafter"/>
</dbReference>
<organism evidence="5 6">
    <name type="scientific">Macrostomum lignano</name>
    <dbReference type="NCBI Taxonomy" id="282301"/>
    <lineage>
        <taxon>Eukaryota</taxon>
        <taxon>Metazoa</taxon>
        <taxon>Spiralia</taxon>
        <taxon>Lophotrochozoa</taxon>
        <taxon>Platyhelminthes</taxon>
        <taxon>Rhabditophora</taxon>
        <taxon>Macrostomorpha</taxon>
        <taxon>Macrostomida</taxon>
        <taxon>Macrostomidae</taxon>
        <taxon>Macrostomum</taxon>
    </lineage>
</organism>
<dbReference type="GO" id="GO:0007009">
    <property type="term" value="P:plasma membrane organization"/>
    <property type="evidence" value="ECO:0007669"/>
    <property type="project" value="TreeGrafter"/>
</dbReference>
<keyword evidence="3" id="KW-1133">Transmembrane helix</keyword>
<keyword evidence="4" id="KW-0472">Membrane</keyword>
<proteinExistence type="predicted"/>
<dbReference type="SMART" id="SM00724">
    <property type="entry name" value="TLC"/>
    <property type="match status" value="1"/>
</dbReference>
<dbReference type="PANTHER" id="PTHR13439">
    <property type="entry name" value="CT120 PROTEIN"/>
    <property type="match status" value="1"/>
</dbReference>
<evidence type="ECO:0000256" key="1">
    <source>
        <dbReference type="ARBA" id="ARBA00004141"/>
    </source>
</evidence>
<comment type="subcellular location">
    <subcellularLocation>
        <location evidence="1">Membrane</location>
        <topology evidence="1">Multi-pass membrane protein</topology>
    </subcellularLocation>
</comment>
<evidence type="ECO:0000313" key="6">
    <source>
        <dbReference type="WBParaSite" id="maker-uti_cns_0046653-snap-gene-1.5-mRNA-1"/>
    </source>
</evidence>
<dbReference type="PANTHER" id="PTHR13439:SF4">
    <property type="entry name" value="TLC DOMAIN-CONTAINING PROTEIN"/>
    <property type="match status" value="1"/>
</dbReference>
<dbReference type="Pfam" id="PF03798">
    <property type="entry name" value="TRAM_LAG1_CLN8"/>
    <property type="match status" value="1"/>
</dbReference>